<dbReference type="Gene3D" id="2.130.10.110">
    <property type="entry name" value="Clathrin heavy-chain terminal domain"/>
    <property type="match status" value="1"/>
</dbReference>
<dbReference type="InterPro" id="IPR022365">
    <property type="entry name" value="Clathrin_H-chain_propeller_rpt"/>
</dbReference>
<accession>A0ABN9RQ16</accession>
<name>A0ABN9RQ16_9DINO</name>
<dbReference type="SUPFAM" id="SSF50989">
    <property type="entry name" value="Clathrin heavy-chain terminal domain"/>
    <property type="match status" value="1"/>
</dbReference>
<evidence type="ECO:0000313" key="3">
    <source>
        <dbReference type="EMBL" id="CAK0821327.1"/>
    </source>
</evidence>
<dbReference type="InterPro" id="IPR000547">
    <property type="entry name" value="Clathrin_H-chain/VPS_repeat"/>
</dbReference>
<dbReference type="PANTHER" id="PTHR10292">
    <property type="entry name" value="CLATHRIN HEAVY CHAIN RELATED"/>
    <property type="match status" value="1"/>
</dbReference>
<organism evidence="3 4">
    <name type="scientific">Prorocentrum cordatum</name>
    <dbReference type="NCBI Taxonomy" id="2364126"/>
    <lineage>
        <taxon>Eukaryota</taxon>
        <taxon>Sar</taxon>
        <taxon>Alveolata</taxon>
        <taxon>Dinophyceae</taxon>
        <taxon>Prorocentrales</taxon>
        <taxon>Prorocentraceae</taxon>
        <taxon>Prorocentrum</taxon>
    </lineage>
</organism>
<dbReference type="Proteomes" id="UP001189429">
    <property type="component" value="Unassembled WGS sequence"/>
</dbReference>
<reference evidence="3" key="1">
    <citation type="submission" date="2023-10" db="EMBL/GenBank/DDBJ databases">
        <authorList>
            <person name="Chen Y."/>
            <person name="Shah S."/>
            <person name="Dougan E. K."/>
            <person name="Thang M."/>
            <person name="Chan C."/>
        </authorList>
    </citation>
    <scope>NUCLEOTIDE SEQUENCE [LARGE SCALE GENOMIC DNA]</scope>
</reference>
<dbReference type="InterPro" id="IPR016024">
    <property type="entry name" value="ARM-type_fold"/>
</dbReference>
<dbReference type="InterPro" id="IPR011990">
    <property type="entry name" value="TPR-like_helical_dom_sf"/>
</dbReference>
<dbReference type="PROSITE" id="PS50236">
    <property type="entry name" value="CHCR"/>
    <property type="match status" value="1"/>
</dbReference>
<feature type="repeat" description="CHCR" evidence="1">
    <location>
        <begin position="556"/>
        <end position="702"/>
    </location>
</feature>
<proteinExistence type="predicted"/>
<feature type="region of interest" description="Disordered" evidence="2">
    <location>
        <begin position="849"/>
        <end position="902"/>
    </location>
</feature>
<dbReference type="EMBL" id="CAUYUJ010007602">
    <property type="protein sequence ID" value="CAK0821327.1"/>
    <property type="molecule type" value="Genomic_DNA"/>
</dbReference>
<evidence type="ECO:0000256" key="2">
    <source>
        <dbReference type="SAM" id="MobiDB-lite"/>
    </source>
</evidence>
<feature type="region of interest" description="Disordered" evidence="2">
    <location>
        <begin position="752"/>
        <end position="796"/>
    </location>
</feature>
<feature type="compositionally biased region" description="Low complexity" evidence="2">
    <location>
        <begin position="785"/>
        <end position="794"/>
    </location>
</feature>
<dbReference type="InterPro" id="IPR055358">
    <property type="entry name" value="CHCR"/>
</dbReference>
<sequence length="985" mass="108685">MAEMPVTLAPVIDLAAQGINAQAFRFGNLTMESDKYISVKDTAPDGTSQVVTVDMHSNNAVSKRPMKAEATLMNPTDNFIALKGSAEGTPGHFVQVFNLDSKEKLGVYQSSEAIVFWKWITNRKLALVCAVDVYHWDLATPNSAPEKMFQRAGKLAEAGTQIIAYSSNATQSWCLLTGISTQDQGKTIDGNMQLYNVEKKQQQMLEGHAGCFGNVPVTDAAAPNGLFCFCERKVGNLQTKLHVMDVTAPRGEGLPAPFRAQMEIAMPPEAPSDFAVALHLSEKHGVIFMITKAGYLFVFDAATASMLVRTRVSQETIFISTGSTQTGGCIFVNRKGQVMSVKVNEGAIINYISNSLPQLANRADIAFALARRFGLPGADELFQRQFSQYFASGDYPNAARVAAQCKSGMLRTPQTIQQFKSVQAAPGQQSPLLHYFSTLLEYGKLNALESVELVRPVVQQQRGQLIEKWLKEDKLECTEELGDIVKPLDTRAALSIYVRGQSHQKVINAMVEIGQADQIVAYVKKVGFQADYSTLLQSMVSVNPQGAAEFAKSLLTGETGPLIDINMVVKVFMEQNRLQETTSVLLEALKGNRPDQAQLQTQLLAMNLQQAPKVAETILQMNMFTHYDKQFIGTLCEKAGLMQYALEHYQDPADVKRTLLHAHQMTPEFLQQFFGKMAPETGLECMYELMRHNRQNLQVVVQVAIKYHEQMGALKIVEMFESFGSHEGVFYLGLPGRHPVDEHRSRRALQVHPGGEPLRQHAGGRARVPREHQLQPGGGEGVPQGGQAARPAPAHLRVRPARVRQRADGVLVQELVDEVHRGLRVQGQRPELPHRHRDLDRLGLLRGLHQEPAPERASGLPHRAARGRGREEEPPAPAAAVARGAGCGGQPGPLPAQWNRDDLHRHEPRPRAVLEDQCLLRLRHRRKVLRGSRPAPRVHGLQARVRLVRRAAGQRHEQERPVPAAGPVSCRAPEPRALGAGAPAR</sequence>
<dbReference type="Pfam" id="PF13838">
    <property type="entry name" value="Clathrin_H_link"/>
    <property type="match status" value="1"/>
</dbReference>
<protein>
    <recommendedName>
        <fullName evidence="5">Clathrin heavy chain</fullName>
    </recommendedName>
</protein>
<dbReference type="InterPro" id="IPR016025">
    <property type="entry name" value="Clathrin_H-chain_N"/>
</dbReference>
<dbReference type="SUPFAM" id="SSF48371">
    <property type="entry name" value="ARM repeat"/>
    <property type="match status" value="2"/>
</dbReference>
<dbReference type="Pfam" id="PF00637">
    <property type="entry name" value="Clathrin"/>
    <property type="match status" value="1"/>
</dbReference>
<evidence type="ECO:0000256" key="1">
    <source>
        <dbReference type="PROSITE-ProRule" id="PRU01006"/>
    </source>
</evidence>
<keyword evidence="4" id="KW-1185">Reference proteome</keyword>
<dbReference type="Pfam" id="PF01394">
    <property type="entry name" value="Clathrin_propel"/>
    <property type="match status" value="1"/>
</dbReference>
<comment type="caution">
    <text evidence="3">The sequence shown here is derived from an EMBL/GenBank/DDBJ whole genome shotgun (WGS) entry which is preliminary data.</text>
</comment>
<evidence type="ECO:0000313" key="4">
    <source>
        <dbReference type="Proteomes" id="UP001189429"/>
    </source>
</evidence>
<dbReference type="Gene3D" id="1.25.40.10">
    <property type="entry name" value="Tetratricopeptide repeat domain"/>
    <property type="match status" value="1"/>
</dbReference>
<gene>
    <name evidence="3" type="ORF">PCOR1329_LOCUS22680</name>
</gene>
<feature type="region of interest" description="Disordered" evidence="2">
    <location>
        <begin position="951"/>
        <end position="985"/>
    </location>
</feature>
<dbReference type="PANTHER" id="PTHR10292:SF1">
    <property type="entry name" value="CLATHRIN HEAVY CHAIN"/>
    <property type="match status" value="1"/>
</dbReference>
<dbReference type="SMART" id="SM00299">
    <property type="entry name" value="CLH"/>
    <property type="match status" value="1"/>
</dbReference>
<evidence type="ECO:0008006" key="5">
    <source>
        <dbReference type="Google" id="ProtNLM"/>
    </source>
</evidence>